<keyword evidence="2" id="KW-0808">Transferase</keyword>
<name>A0A542ZTM0_RARFA</name>
<comment type="caution">
    <text evidence="2">The sequence shown here is derived from an EMBL/GenBank/DDBJ whole genome shotgun (WGS) entry which is preliminary data.</text>
</comment>
<evidence type="ECO:0000259" key="1">
    <source>
        <dbReference type="PROSITE" id="PS51186"/>
    </source>
</evidence>
<dbReference type="EMBL" id="VFOS01000001">
    <property type="protein sequence ID" value="TQL63570.1"/>
    <property type="molecule type" value="Genomic_DNA"/>
</dbReference>
<organism evidence="2 3">
    <name type="scientific">Rarobacter faecitabidus</name>
    <dbReference type="NCBI Taxonomy" id="13243"/>
    <lineage>
        <taxon>Bacteria</taxon>
        <taxon>Bacillati</taxon>
        <taxon>Actinomycetota</taxon>
        <taxon>Actinomycetes</taxon>
        <taxon>Micrococcales</taxon>
        <taxon>Rarobacteraceae</taxon>
        <taxon>Rarobacter</taxon>
    </lineage>
</organism>
<accession>A0A542ZTM0</accession>
<feature type="domain" description="N-acetyltransferase" evidence="1">
    <location>
        <begin position="7"/>
        <end position="190"/>
    </location>
</feature>
<dbReference type="Gene3D" id="3.40.630.30">
    <property type="match status" value="1"/>
</dbReference>
<sequence length="360" mass="39838">MTTTPELEIREIAFPASVDLPDAADFVSLTATRNEMYRERYRSDDMRLTPHELLVQYHNQTDAVRRLWLLLIDDEPVGRLGLDLPNEPGSRVALISVELLARAQGKGLGAAALSLAEREAAAAGRTRVQGWTAHPGSAPERLAAPTGFGSIPLDRAARFLLGHGYALEQIERKSVLTLPGSQARLRALLDEACAAAGPDYEFVSWELPTPTEFVDGYALVKSRMSTDIPSAGMEFDAEVWDAARVERHDRTFVAGGFDFQVGAVRHVPSGQLVAFSELMLGSDKRGTTSQEDTLVLREHRGHRLGMLVKCANLLAWRERFPDSPRVTTFNAEENRPMLDINERMGFVPDVYEGAWQKDLA</sequence>
<dbReference type="RefSeq" id="WP_142117840.1">
    <property type="nucleotide sequence ID" value="NZ_BAAASV010000002.1"/>
</dbReference>
<keyword evidence="3" id="KW-1185">Reference proteome</keyword>
<dbReference type="SUPFAM" id="SSF55729">
    <property type="entry name" value="Acyl-CoA N-acyltransferases (Nat)"/>
    <property type="match status" value="1"/>
</dbReference>
<proteinExistence type="predicted"/>
<dbReference type="AlphaFoldDB" id="A0A542ZTM0"/>
<reference evidence="2 3" key="1">
    <citation type="submission" date="2019-06" db="EMBL/GenBank/DDBJ databases">
        <title>Sequencing the genomes of 1000 actinobacteria strains.</title>
        <authorList>
            <person name="Klenk H.-P."/>
        </authorList>
    </citation>
    <scope>NUCLEOTIDE SEQUENCE [LARGE SCALE GENOMIC DNA]</scope>
    <source>
        <strain evidence="2 3">DSM 4813</strain>
    </source>
</reference>
<dbReference type="InterPro" id="IPR000182">
    <property type="entry name" value="GNAT_dom"/>
</dbReference>
<dbReference type="InterPro" id="IPR016181">
    <property type="entry name" value="Acyl_CoA_acyltransferase"/>
</dbReference>
<dbReference type="Pfam" id="PF00583">
    <property type="entry name" value="Acetyltransf_1"/>
    <property type="match status" value="1"/>
</dbReference>
<evidence type="ECO:0000313" key="2">
    <source>
        <dbReference type="EMBL" id="TQL63570.1"/>
    </source>
</evidence>
<gene>
    <name evidence="2" type="ORF">FB461_0031</name>
</gene>
<evidence type="ECO:0000313" key="3">
    <source>
        <dbReference type="Proteomes" id="UP000315389"/>
    </source>
</evidence>
<dbReference type="Proteomes" id="UP000315389">
    <property type="component" value="Unassembled WGS sequence"/>
</dbReference>
<dbReference type="OrthoDB" id="4119890at2"/>
<protein>
    <submittedName>
        <fullName evidence="2">Acetyltransferase (GNAT) family protein</fullName>
    </submittedName>
</protein>
<dbReference type="PROSITE" id="PS51186">
    <property type="entry name" value="GNAT"/>
    <property type="match status" value="1"/>
</dbReference>
<dbReference type="GO" id="GO:0016747">
    <property type="term" value="F:acyltransferase activity, transferring groups other than amino-acyl groups"/>
    <property type="evidence" value="ECO:0007669"/>
    <property type="project" value="InterPro"/>
</dbReference>